<keyword evidence="6 14" id="KW-0479">Metal-binding</keyword>
<dbReference type="Gene3D" id="3.40.50.10190">
    <property type="entry name" value="BRCT domain"/>
    <property type="match status" value="1"/>
</dbReference>
<dbReference type="FunFam" id="1.10.150.20:FF:000006">
    <property type="entry name" value="DNA ligase"/>
    <property type="match status" value="1"/>
</dbReference>
<dbReference type="CDD" id="cd00114">
    <property type="entry name" value="LIGANc"/>
    <property type="match status" value="1"/>
</dbReference>
<evidence type="ECO:0000256" key="13">
    <source>
        <dbReference type="ARBA" id="ARBA00060881"/>
    </source>
</evidence>
<dbReference type="SUPFAM" id="SSF56091">
    <property type="entry name" value="DNA ligase/mRNA capping enzyme, catalytic domain"/>
    <property type="match status" value="1"/>
</dbReference>
<dbReference type="InterPro" id="IPR041663">
    <property type="entry name" value="DisA/LigA_HHH"/>
</dbReference>
<dbReference type="InterPro" id="IPR018239">
    <property type="entry name" value="DNA_ligase_AS"/>
</dbReference>
<dbReference type="Gene3D" id="1.10.287.610">
    <property type="entry name" value="Helix hairpin bin"/>
    <property type="match status" value="1"/>
</dbReference>
<keyword evidence="5 14" id="KW-0235">DNA replication</keyword>
<dbReference type="Pfam" id="PF14520">
    <property type="entry name" value="HHH_5"/>
    <property type="match status" value="1"/>
</dbReference>
<evidence type="ECO:0000256" key="12">
    <source>
        <dbReference type="ARBA" id="ARBA00034005"/>
    </source>
</evidence>
<dbReference type="Pfam" id="PF03120">
    <property type="entry name" value="OB_DNA_ligase"/>
    <property type="match status" value="1"/>
</dbReference>
<keyword evidence="11 14" id="KW-0234">DNA repair</keyword>
<evidence type="ECO:0000256" key="1">
    <source>
        <dbReference type="ARBA" id="ARBA00004067"/>
    </source>
</evidence>
<dbReference type="Pfam" id="PF12826">
    <property type="entry name" value="HHH_2"/>
    <property type="match status" value="1"/>
</dbReference>
<protein>
    <recommendedName>
        <fullName evidence="3 14">DNA ligase</fullName>
        <ecNumber evidence="2 14">6.5.1.2</ecNumber>
    </recommendedName>
    <alternativeName>
        <fullName evidence="14">Polydeoxyribonucleotide synthase [NAD(+)]</fullName>
    </alternativeName>
</protein>
<dbReference type="FunFam" id="3.30.470.30:FF:000001">
    <property type="entry name" value="DNA ligase"/>
    <property type="match status" value="1"/>
</dbReference>
<feature type="binding site" evidence="14">
    <location>
        <position position="398"/>
    </location>
    <ligand>
        <name>Zn(2+)</name>
        <dbReference type="ChEBI" id="CHEBI:29105"/>
    </ligand>
</feature>
<gene>
    <name evidence="14 17" type="primary">ligA</name>
    <name evidence="17" type="ORF">A7T00_31445</name>
</gene>
<evidence type="ECO:0000256" key="5">
    <source>
        <dbReference type="ARBA" id="ARBA00022705"/>
    </source>
</evidence>
<dbReference type="SMART" id="SM00292">
    <property type="entry name" value="BRCT"/>
    <property type="match status" value="1"/>
</dbReference>
<dbReference type="EC" id="6.5.1.2" evidence="2 14"/>
<dbReference type="GO" id="GO:0046872">
    <property type="term" value="F:metal ion binding"/>
    <property type="evidence" value="ECO:0007669"/>
    <property type="project" value="UniProtKB-KW"/>
</dbReference>
<keyword evidence="10 14" id="KW-0520">NAD</keyword>
<reference evidence="17" key="1">
    <citation type="submission" date="2016-09" db="EMBL/GenBank/DDBJ databases">
        <title>Whole genome sequencing of Salmonella enterica.</title>
        <authorList>
            <person name="Bell R."/>
        </authorList>
    </citation>
    <scope>NUCLEOTIDE SEQUENCE [LARGE SCALE GENOMIC DNA]</scope>
    <source>
        <strain evidence="17">CFSAN044978</strain>
    </source>
</reference>
<feature type="binding site" evidence="14">
    <location>
        <position position="130"/>
    </location>
    <ligand>
        <name>NAD(+)</name>
        <dbReference type="ChEBI" id="CHEBI:57540"/>
    </ligand>
</feature>
<dbReference type="SUPFAM" id="SSF52113">
    <property type="entry name" value="BRCT domain"/>
    <property type="match status" value="1"/>
</dbReference>
<dbReference type="FunFam" id="1.10.287.610:FF:000002">
    <property type="entry name" value="DNA ligase"/>
    <property type="match status" value="1"/>
</dbReference>
<evidence type="ECO:0000256" key="6">
    <source>
        <dbReference type="ARBA" id="ARBA00022723"/>
    </source>
</evidence>
<keyword evidence="14" id="KW-0464">Manganese</keyword>
<dbReference type="PIRSF" id="PIRSF001604">
    <property type="entry name" value="LigA"/>
    <property type="match status" value="1"/>
</dbReference>
<dbReference type="InterPro" id="IPR013840">
    <property type="entry name" value="DNAligase_N"/>
</dbReference>
<feature type="binding site" evidence="14">
    <location>
        <position position="107"/>
    </location>
    <ligand>
        <name>NAD(+)</name>
        <dbReference type="ChEBI" id="CHEBI:57540"/>
    </ligand>
</feature>
<evidence type="ECO:0000256" key="9">
    <source>
        <dbReference type="ARBA" id="ARBA00022842"/>
    </source>
</evidence>
<keyword evidence="8 14" id="KW-0862">Zinc</keyword>
<dbReference type="InterPro" id="IPR012340">
    <property type="entry name" value="NA-bd_OB-fold"/>
</dbReference>
<comment type="similarity">
    <text evidence="13 14">Belongs to the NAD-dependent DNA ligase family. LigA subfamily.</text>
</comment>
<comment type="function">
    <text evidence="1 14">DNA ligase that catalyzes the formation of phosphodiester linkages between 5'-phosphoryl and 3'-hydroxyl groups in double-stranded DNA using NAD as a coenzyme and as the energy source for the reaction. It is essential for DNA replication and repair of damaged DNA.</text>
</comment>
<dbReference type="InterPro" id="IPR004149">
    <property type="entry name" value="Znf_DNAligase_C4"/>
</dbReference>
<dbReference type="InterPro" id="IPR036420">
    <property type="entry name" value="BRCT_dom_sf"/>
</dbReference>
<dbReference type="InterPro" id="IPR001679">
    <property type="entry name" value="DNA_ligase"/>
</dbReference>
<dbReference type="SMART" id="SM00532">
    <property type="entry name" value="LIGANc"/>
    <property type="match status" value="1"/>
</dbReference>
<organism evidence="17">
    <name type="scientific">Salmonella enterica subsp. enterica serovar Saintpaul</name>
    <dbReference type="NCBI Taxonomy" id="90105"/>
    <lineage>
        <taxon>Bacteria</taxon>
        <taxon>Pseudomonadati</taxon>
        <taxon>Pseudomonadota</taxon>
        <taxon>Gammaproteobacteria</taxon>
        <taxon>Enterobacterales</taxon>
        <taxon>Enterobacteriaceae</taxon>
        <taxon>Salmonella</taxon>
    </lineage>
</organism>
<evidence type="ECO:0000256" key="4">
    <source>
        <dbReference type="ARBA" id="ARBA00022598"/>
    </source>
</evidence>
<dbReference type="GO" id="GO:0005829">
    <property type="term" value="C:cytosol"/>
    <property type="evidence" value="ECO:0007669"/>
    <property type="project" value="TreeGrafter"/>
</dbReference>
<dbReference type="PROSITE" id="PS01056">
    <property type="entry name" value="DNA_LIGASE_N2"/>
    <property type="match status" value="1"/>
</dbReference>
<feature type="domain" description="BRCT" evidence="16">
    <location>
        <begin position="577"/>
        <end position="652"/>
    </location>
</feature>
<evidence type="ECO:0000256" key="7">
    <source>
        <dbReference type="ARBA" id="ARBA00022763"/>
    </source>
</evidence>
<dbReference type="NCBIfam" id="TIGR00575">
    <property type="entry name" value="dnlj"/>
    <property type="match status" value="1"/>
</dbReference>
<dbReference type="SUPFAM" id="SSF50249">
    <property type="entry name" value="Nucleic acid-binding proteins"/>
    <property type="match status" value="1"/>
</dbReference>
<evidence type="ECO:0000259" key="16">
    <source>
        <dbReference type="PROSITE" id="PS50172"/>
    </source>
</evidence>
<evidence type="ECO:0000256" key="10">
    <source>
        <dbReference type="ARBA" id="ARBA00023027"/>
    </source>
</evidence>
<dbReference type="EMBL" id="MLZC01000032">
    <property type="protein sequence ID" value="OHG58097.1"/>
    <property type="molecule type" value="Genomic_DNA"/>
</dbReference>
<dbReference type="PANTHER" id="PTHR23389:SF9">
    <property type="entry name" value="DNA LIGASE"/>
    <property type="match status" value="1"/>
</dbReference>
<dbReference type="GO" id="GO:0006281">
    <property type="term" value="P:DNA repair"/>
    <property type="evidence" value="ECO:0007669"/>
    <property type="project" value="UniProtKB-KW"/>
</dbReference>
<sequence>MNERMNELVTLLNRYATEYYTSDNPSVSDSEYDRLYRELVELEAAYPDQVLADSPTHRVGGKVLDGFEKYSHQYPLYSLQDAFSREELEAFDARVRKELPHPTYICELKIDGLSISLTYEKGILVVGATRGDGSIGENITENLKRVKDIPLTLPEELDITVRGECYMPRASFDQVNQARQENGEPEFANPRNAAAGTLRQLDTAVVAKRNLATFLYQEASPSTRDNQEKVLKHLEQLGFVVNPKRILAQSIDEVWDFIQEVGQEREKLPYDIDGVVIKVNDLAGQEELGFTVKAPKWAVAYKFPAEEKEAQLLSVDWTVGRTGVVTPTANLTPVQLAGTTVSRATLHNVDYIAEKDIRKDDTVIVYKAGDIIPAVLRVVESKRVSEEKLDIPTNCPSCDSQLLHFEDEVALRCINPRCPAQIMEGLIHFASRDAMNITGLGPSIVEKLFAANLVKDVADIYRLKENDFLLLEGVKEKSASKLYQAIQASKENSAEKLLFGLGIRHVGSKASQLLLQHFHSIENLAQADPEEVASIESLGSVIAQSLQTYFATEGSKILLDELKEAGVNLDYKGQTVVADAALSGLTVVLTGKLERLTRSEAKSKLESLGAKVTGSVSKKTNLVVAGADAGSKLQKAQELGIEVRDEAWLESL</sequence>
<dbReference type="GO" id="GO:0003911">
    <property type="term" value="F:DNA ligase (NAD+) activity"/>
    <property type="evidence" value="ECO:0007669"/>
    <property type="project" value="UniProtKB-UniRule"/>
</dbReference>
<evidence type="ECO:0000313" key="17">
    <source>
        <dbReference type="EMBL" id="OHG58097.1"/>
    </source>
</evidence>
<dbReference type="FunFam" id="2.40.50.140:FF:000012">
    <property type="entry name" value="DNA ligase"/>
    <property type="match status" value="1"/>
</dbReference>
<dbReference type="CDD" id="cd17748">
    <property type="entry name" value="BRCT_DNA_ligase_like"/>
    <property type="match status" value="1"/>
</dbReference>
<comment type="cofactor">
    <cofactor evidence="14">
        <name>Mg(2+)</name>
        <dbReference type="ChEBI" id="CHEBI:18420"/>
    </cofactor>
    <cofactor evidence="14">
        <name>Mn(2+)</name>
        <dbReference type="ChEBI" id="CHEBI:29035"/>
    </cofactor>
</comment>
<feature type="binding site" evidence="14">
    <location>
        <position position="164"/>
    </location>
    <ligand>
        <name>NAD(+)</name>
        <dbReference type="ChEBI" id="CHEBI:57540"/>
    </ligand>
</feature>
<feature type="binding site" evidence="14">
    <location>
        <position position="413"/>
    </location>
    <ligand>
        <name>Zn(2+)</name>
        <dbReference type="ChEBI" id="CHEBI:29105"/>
    </ligand>
</feature>
<feature type="binding site" evidence="14">
    <location>
        <position position="302"/>
    </location>
    <ligand>
        <name>NAD(+)</name>
        <dbReference type="ChEBI" id="CHEBI:57540"/>
    </ligand>
</feature>
<name>A0A1S0Z5W5_SALET</name>
<dbReference type="PROSITE" id="PS50172">
    <property type="entry name" value="BRCT"/>
    <property type="match status" value="1"/>
</dbReference>
<keyword evidence="9 14" id="KW-0460">Magnesium</keyword>
<evidence type="ECO:0000256" key="11">
    <source>
        <dbReference type="ARBA" id="ARBA00023204"/>
    </source>
</evidence>
<feature type="binding site" evidence="14">
    <location>
        <begin position="78"/>
        <end position="79"/>
    </location>
    <ligand>
        <name>NAD(+)</name>
        <dbReference type="ChEBI" id="CHEBI:57540"/>
    </ligand>
</feature>
<evidence type="ECO:0000256" key="2">
    <source>
        <dbReference type="ARBA" id="ARBA00012722"/>
    </source>
</evidence>
<evidence type="ECO:0000256" key="8">
    <source>
        <dbReference type="ARBA" id="ARBA00022833"/>
    </source>
</evidence>
<dbReference type="Pfam" id="PF01653">
    <property type="entry name" value="DNA_ligase_aden"/>
    <property type="match status" value="1"/>
</dbReference>
<feature type="binding site" evidence="14">
    <location>
        <position position="278"/>
    </location>
    <ligand>
        <name>NAD(+)</name>
        <dbReference type="ChEBI" id="CHEBI:57540"/>
    </ligand>
</feature>
<dbReference type="InterPro" id="IPR004150">
    <property type="entry name" value="NAD_DNA_ligase_OB"/>
</dbReference>
<evidence type="ECO:0000256" key="14">
    <source>
        <dbReference type="HAMAP-Rule" id="MF_01588"/>
    </source>
</evidence>
<dbReference type="Pfam" id="PF03119">
    <property type="entry name" value="DNA_ligase_ZBD"/>
    <property type="match status" value="1"/>
</dbReference>
<dbReference type="InterPro" id="IPR013839">
    <property type="entry name" value="DNAligase_adenylation"/>
</dbReference>
<dbReference type="Gene3D" id="3.30.470.30">
    <property type="entry name" value="DNA ligase/mRNA capping enzyme"/>
    <property type="match status" value="1"/>
</dbReference>
<dbReference type="FunFam" id="1.10.150.20:FF:000007">
    <property type="entry name" value="DNA ligase"/>
    <property type="match status" value="1"/>
</dbReference>
<dbReference type="InterPro" id="IPR010994">
    <property type="entry name" value="RuvA_2-like"/>
</dbReference>
<evidence type="ECO:0000256" key="15">
    <source>
        <dbReference type="RuleBase" id="RU000618"/>
    </source>
</evidence>
<comment type="catalytic activity">
    <reaction evidence="12 14 15">
        <text>NAD(+) + (deoxyribonucleotide)n-3'-hydroxyl + 5'-phospho-(deoxyribonucleotide)m = (deoxyribonucleotide)n+m + AMP + beta-nicotinamide D-nucleotide.</text>
        <dbReference type="EC" id="6.5.1.2"/>
    </reaction>
</comment>
<evidence type="ECO:0000256" key="3">
    <source>
        <dbReference type="ARBA" id="ARBA00013308"/>
    </source>
</evidence>
<accession>A0A1S0Z5W5</accession>
<dbReference type="Gene3D" id="2.40.50.140">
    <property type="entry name" value="Nucleic acid-binding proteins"/>
    <property type="match status" value="1"/>
</dbReference>
<dbReference type="PROSITE" id="PS01055">
    <property type="entry name" value="DNA_LIGASE_N1"/>
    <property type="match status" value="1"/>
</dbReference>
<feature type="binding site" evidence="14">
    <location>
        <position position="418"/>
    </location>
    <ligand>
        <name>Zn(2+)</name>
        <dbReference type="ChEBI" id="CHEBI:29105"/>
    </ligand>
</feature>
<dbReference type="HAMAP" id="MF_01588">
    <property type="entry name" value="DNA_ligase_A"/>
    <property type="match status" value="1"/>
</dbReference>
<dbReference type="Gene3D" id="6.20.10.30">
    <property type="match status" value="1"/>
</dbReference>
<proteinExistence type="inferred from homology"/>
<dbReference type="InterPro" id="IPR033136">
    <property type="entry name" value="DNA_ligase_CS"/>
</dbReference>
<dbReference type="NCBIfam" id="NF005932">
    <property type="entry name" value="PRK07956.1"/>
    <property type="match status" value="1"/>
</dbReference>
<feature type="active site" description="N6-AMP-lysine intermediate" evidence="14">
    <location>
        <position position="109"/>
    </location>
</feature>
<keyword evidence="4 14" id="KW-0436">Ligase</keyword>
<dbReference type="GO" id="GO:0006260">
    <property type="term" value="P:DNA replication"/>
    <property type="evidence" value="ECO:0007669"/>
    <property type="project" value="UniProtKB-KW"/>
</dbReference>
<dbReference type="Gene3D" id="1.10.150.20">
    <property type="entry name" value="5' to 3' exonuclease, C-terminal subdomain"/>
    <property type="match status" value="2"/>
</dbReference>
<feature type="binding site" evidence="14">
    <location>
        <begin position="29"/>
        <end position="33"/>
    </location>
    <ligand>
        <name>NAD(+)</name>
        <dbReference type="ChEBI" id="CHEBI:57540"/>
    </ligand>
</feature>
<dbReference type="PANTHER" id="PTHR23389">
    <property type="entry name" value="CHROMOSOME TRANSMISSION FIDELITY FACTOR 18"/>
    <property type="match status" value="1"/>
</dbReference>
<keyword evidence="7 14" id="KW-0227">DNA damage</keyword>
<dbReference type="Pfam" id="PF00533">
    <property type="entry name" value="BRCT"/>
    <property type="match status" value="1"/>
</dbReference>
<feature type="binding site" evidence="14">
    <location>
        <position position="395"/>
    </location>
    <ligand>
        <name>Zn(2+)</name>
        <dbReference type="ChEBI" id="CHEBI:29105"/>
    </ligand>
</feature>
<dbReference type="SUPFAM" id="SSF47781">
    <property type="entry name" value="RuvA domain 2-like"/>
    <property type="match status" value="1"/>
</dbReference>
<dbReference type="AlphaFoldDB" id="A0A1S0Z5W5"/>
<dbReference type="InterPro" id="IPR001357">
    <property type="entry name" value="BRCT_dom"/>
</dbReference>
<comment type="caution">
    <text evidence="17">The sequence shown here is derived from an EMBL/GenBank/DDBJ whole genome shotgun (WGS) entry which is preliminary data.</text>
</comment>